<reference evidence="2 3" key="1">
    <citation type="journal article" date="2023" name="Microorganisms">
        <title>Thiorhodovibrio frisius and Trv. litoralis spp. nov., Two Novel Members from a Clade of Fastidious Purple Sulfur Bacteria That Exhibit Unique Red-Shifted Light-Harvesting Capabilities.</title>
        <authorList>
            <person name="Methner A."/>
            <person name="Kuzyk S.B."/>
            <person name="Petersen J."/>
            <person name="Bauer S."/>
            <person name="Brinkmann H."/>
            <person name="Sichau K."/>
            <person name="Wanner G."/>
            <person name="Wolf J."/>
            <person name="Neumann-Schaal M."/>
            <person name="Henke P."/>
            <person name="Tank M."/>
            <person name="Sproer C."/>
            <person name="Bunk B."/>
            <person name="Overmann J."/>
        </authorList>
    </citation>
    <scope>NUCLEOTIDE SEQUENCE [LARGE SCALE GENOMIC DNA]</scope>
    <source>
        <strain evidence="2 3">DSM 6702</strain>
    </source>
</reference>
<dbReference type="RefSeq" id="WP_328984025.1">
    <property type="nucleotide sequence ID" value="NZ_CP121472.1"/>
</dbReference>
<accession>A0ABZ0SDS0</accession>
<evidence type="ECO:0000313" key="2">
    <source>
        <dbReference type="EMBL" id="WPL18252.1"/>
    </source>
</evidence>
<protein>
    <submittedName>
        <fullName evidence="2">Uncharacterized protein</fullName>
    </submittedName>
</protein>
<dbReference type="Pfam" id="PF07509">
    <property type="entry name" value="DUF1523"/>
    <property type="match status" value="1"/>
</dbReference>
<keyword evidence="1" id="KW-1133">Transmembrane helix</keyword>
<sequence length="146" mass="16211">MTETTTTTMIMKRKLIITAAAIALLILGFLWLRWGPSSWEVQITGVTGDGRDVQYRIETVRAGTSNTLIFKNADAGFAPPYFKFDSANLQSVASRVTRECPQEQVTVNGYGFRLTWLDMFPNAVSIDAPERCRTAPSKDEGARVES</sequence>
<keyword evidence="3" id="KW-1185">Reference proteome</keyword>
<keyword evidence="1" id="KW-0472">Membrane</keyword>
<dbReference type="Proteomes" id="UP001432180">
    <property type="component" value="Chromosome"/>
</dbReference>
<keyword evidence="1" id="KW-0812">Transmembrane</keyword>
<dbReference type="EMBL" id="CP121472">
    <property type="protein sequence ID" value="WPL18252.1"/>
    <property type="molecule type" value="Genomic_DNA"/>
</dbReference>
<proteinExistence type="predicted"/>
<name>A0ABZ0SDS0_9GAMM</name>
<organism evidence="2 3">
    <name type="scientific">Thiorhodovibrio winogradskyi</name>
    <dbReference type="NCBI Taxonomy" id="77007"/>
    <lineage>
        <taxon>Bacteria</taxon>
        <taxon>Pseudomonadati</taxon>
        <taxon>Pseudomonadota</taxon>
        <taxon>Gammaproteobacteria</taxon>
        <taxon>Chromatiales</taxon>
        <taxon>Chromatiaceae</taxon>
        <taxon>Thiorhodovibrio</taxon>
    </lineage>
</organism>
<gene>
    <name evidence="2" type="ORF">Thiowin_03316</name>
</gene>
<evidence type="ECO:0000313" key="3">
    <source>
        <dbReference type="Proteomes" id="UP001432180"/>
    </source>
</evidence>
<feature type="transmembrane region" description="Helical" evidence="1">
    <location>
        <begin position="15"/>
        <end position="34"/>
    </location>
</feature>
<evidence type="ECO:0000256" key="1">
    <source>
        <dbReference type="SAM" id="Phobius"/>
    </source>
</evidence>
<dbReference type="InterPro" id="IPR011088">
    <property type="entry name" value="Phage_phiNM3_A0EWY4"/>
</dbReference>